<feature type="transmembrane region" description="Helical" evidence="15">
    <location>
        <begin position="172"/>
        <end position="191"/>
    </location>
</feature>
<evidence type="ECO:0000256" key="8">
    <source>
        <dbReference type="ARBA" id="ARBA00022692"/>
    </source>
</evidence>
<dbReference type="CDD" id="cd00082">
    <property type="entry name" value="HisKA"/>
    <property type="match status" value="1"/>
</dbReference>
<dbReference type="PRINTS" id="PR00344">
    <property type="entry name" value="BCTRLSENSOR"/>
</dbReference>
<dbReference type="GO" id="GO:0005524">
    <property type="term" value="F:ATP binding"/>
    <property type="evidence" value="ECO:0007669"/>
    <property type="project" value="UniProtKB-KW"/>
</dbReference>
<keyword evidence="13" id="KW-0902">Two-component regulatory system</keyword>
<evidence type="ECO:0000256" key="9">
    <source>
        <dbReference type="ARBA" id="ARBA00022741"/>
    </source>
</evidence>
<feature type="domain" description="HAMP" evidence="17">
    <location>
        <begin position="192"/>
        <end position="244"/>
    </location>
</feature>
<keyword evidence="12 15" id="KW-1133">Transmembrane helix</keyword>
<dbReference type="SUPFAM" id="SSF55874">
    <property type="entry name" value="ATPase domain of HSP90 chaperone/DNA topoisomerase II/histidine kinase"/>
    <property type="match status" value="1"/>
</dbReference>
<dbReference type="RefSeq" id="WP_327787563.1">
    <property type="nucleotide sequence ID" value="NZ_JARGEQ010000008.1"/>
</dbReference>
<sequence length="450" mass="50167">MGPFRTFLNRTVVPRSLFTRSLLIVVLPVVVLQVVLTVIFYNRHWDTVTRWLATGVAGEVALTAQLLGEQHDLAGRDQVMEQVRKFTDLRMSFEPGGTLEAAARDADLADPVRGHIDEKILEAFQESLRQPFLLDLRSDVPQRIAVYVQLPDGLLRVLAPRKRVTSTTTGLLLAWMLGVSTALLLVAIYFLRLQIRPIRKLARAMESFGKGRDIGDYRPQGAQEIRQAAHAFNLMRQRILRHLGQRTEMLAAVSHDLRTPLTRMKLELELLDSTEKPVLAELREDVEEMAQIIESYLSFARGEGREGIEPVALRPLLENMRERGERAGAAVELRDGEEILLPARPVALRRCLANLVDNAARHGRSIALGARRRGRHVEITVEDDGPGIPKGQREAVFRPFVRLDQSRSRATGGVGLGLTIARDVALGHGGDLRLDQSAQGGLKAIIRLPL</sequence>
<keyword evidence="11 18" id="KW-0067">ATP-binding</keyword>
<dbReference type="GO" id="GO:0000155">
    <property type="term" value="F:phosphorelay sensor kinase activity"/>
    <property type="evidence" value="ECO:0007669"/>
    <property type="project" value="InterPro"/>
</dbReference>
<evidence type="ECO:0000256" key="14">
    <source>
        <dbReference type="ARBA" id="ARBA00023136"/>
    </source>
</evidence>
<dbReference type="SMART" id="SM00388">
    <property type="entry name" value="HisKA"/>
    <property type="match status" value="1"/>
</dbReference>
<dbReference type="PROSITE" id="PS50885">
    <property type="entry name" value="HAMP"/>
    <property type="match status" value="1"/>
</dbReference>
<dbReference type="PROSITE" id="PS50109">
    <property type="entry name" value="HIS_KIN"/>
    <property type="match status" value="1"/>
</dbReference>
<evidence type="ECO:0000256" key="6">
    <source>
        <dbReference type="ARBA" id="ARBA00022553"/>
    </source>
</evidence>
<keyword evidence="14 15" id="KW-0472">Membrane</keyword>
<organism evidence="18 19">
    <name type="scientific">Marinimicrococcus flavescens</name>
    <dbReference type="NCBI Taxonomy" id="3031815"/>
    <lineage>
        <taxon>Bacteria</taxon>
        <taxon>Pseudomonadati</taxon>
        <taxon>Pseudomonadota</taxon>
        <taxon>Alphaproteobacteria</taxon>
        <taxon>Geminicoccales</taxon>
        <taxon>Geminicoccaceae</taxon>
        <taxon>Marinimicrococcus</taxon>
    </lineage>
</organism>
<dbReference type="SMART" id="SM00304">
    <property type="entry name" value="HAMP"/>
    <property type="match status" value="1"/>
</dbReference>
<dbReference type="InterPro" id="IPR005467">
    <property type="entry name" value="His_kinase_dom"/>
</dbReference>
<dbReference type="Proteomes" id="UP001301140">
    <property type="component" value="Unassembled WGS sequence"/>
</dbReference>
<comment type="catalytic activity">
    <reaction evidence="1">
        <text>ATP + protein L-histidine = ADP + protein N-phospho-L-histidine.</text>
        <dbReference type="EC" id="2.7.13.3"/>
    </reaction>
</comment>
<comment type="caution">
    <text evidence="18">The sequence shown here is derived from an EMBL/GenBank/DDBJ whole genome shotgun (WGS) entry which is preliminary data.</text>
</comment>
<accession>A0AAP3UXE9</accession>
<dbReference type="PANTHER" id="PTHR44936">
    <property type="entry name" value="SENSOR PROTEIN CREC"/>
    <property type="match status" value="1"/>
</dbReference>
<proteinExistence type="predicted"/>
<evidence type="ECO:0000256" key="12">
    <source>
        <dbReference type="ARBA" id="ARBA00022989"/>
    </source>
</evidence>
<evidence type="ECO:0000313" key="18">
    <source>
        <dbReference type="EMBL" id="MDF1585153.1"/>
    </source>
</evidence>
<evidence type="ECO:0000313" key="19">
    <source>
        <dbReference type="Proteomes" id="UP001301140"/>
    </source>
</evidence>
<dbReference type="InterPro" id="IPR036097">
    <property type="entry name" value="HisK_dim/P_sf"/>
</dbReference>
<keyword evidence="9" id="KW-0547">Nucleotide-binding</keyword>
<dbReference type="Pfam" id="PF00672">
    <property type="entry name" value="HAMP"/>
    <property type="match status" value="1"/>
</dbReference>
<dbReference type="InterPro" id="IPR003661">
    <property type="entry name" value="HisK_dim/P_dom"/>
</dbReference>
<protein>
    <recommendedName>
        <fullName evidence="3">histidine kinase</fullName>
        <ecNumber evidence="3">2.7.13.3</ecNumber>
    </recommendedName>
</protein>
<dbReference type="Gene3D" id="3.30.565.10">
    <property type="entry name" value="Histidine kinase-like ATPase, C-terminal domain"/>
    <property type="match status" value="1"/>
</dbReference>
<evidence type="ECO:0000259" key="16">
    <source>
        <dbReference type="PROSITE" id="PS50109"/>
    </source>
</evidence>
<evidence type="ECO:0000256" key="15">
    <source>
        <dbReference type="SAM" id="Phobius"/>
    </source>
</evidence>
<dbReference type="InterPro" id="IPR050980">
    <property type="entry name" value="2C_sensor_his_kinase"/>
</dbReference>
<dbReference type="InterPro" id="IPR003660">
    <property type="entry name" value="HAMP_dom"/>
</dbReference>
<keyword evidence="19" id="KW-1185">Reference proteome</keyword>
<dbReference type="Gene3D" id="1.10.287.130">
    <property type="match status" value="1"/>
</dbReference>
<dbReference type="EC" id="2.7.13.3" evidence="3"/>
<dbReference type="GO" id="GO:0005886">
    <property type="term" value="C:plasma membrane"/>
    <property type="evidence" value="ECO:0007669"/>
    <property type="project" value="UniProtKB-SubCell"/>
</dbReference>
<dbReference type="SUPFAM" id="SSF47384">
    <property type="entry name" value="Homodimeric domain of signal transducing histidine kinase"/>
    <property type="match status" value="1"/>
</dbReference>
<dbReference type="InterPro" id="IPR003594">
    <property type="entry name" value="HATPase_dom"/>
</dbReference>
<keyword evidence="4" id="KW-1003">Cell membrane</keyword>
<keyword evidence="5" id="KW-0997">Cell inner membrane</keyword>
<dbReference type="CDD" id="cd06225">
    <property type="entry name" value="HAMP"/>
    <property type="match status" value="1"/>
</dbReference>
<keyword evidence="10" id="KW-0418">Kinase</keyword>
<evidence type="ECO:0000256" key="1">
    <source>
        <dbReference type="ARBA" id="ARBA00000085"/>
    </source>
</evidence>
<keyword evidence="7" id="KW-0808">Transferase</keyword>
<keyword evidence="6" id="KW-0597">Phosphoprotein</keyword>
<evidence type="ECO:0000256" key="10">
    <source>
        <dbReference type="ARBA" id="ARBA00022777"/>
    </source>
</evidence>
<evidence type="ECO:0000256" key="2">
    <source>
        <dbReference type="ARBA" id="ARBA00004429"/>
    </source>
</evidence>
<dbReference type="InterPro" id="IPR004358">
    <property type="entry name" value="Sig_transdc_His_kin-like_C"/>
</dbReference>
<keyword evidence="8 15" id="KW-0812">Transmembrane</keyword>
<evidence type="ECO:0000256" key="4">
    <source>
        <dbReference type="ARBA" id="ARBA00022475"/>
    </source>
</evidence>
<dbReference type="AlphaFoldDB" id="A0AAP3UXE9"/>
<evidence type="ECO:0000256" key="11">
    <source>
        <dbReference type="ARBA" id="ARBA00022840"/>
    </source>
</evidence>
<dbReference type="PANTHER" id="PTHR44936:SF5">
    <property type="entry name" value="SENSOR HISTIDINE KINASE ENVZ"/>
    <property type="match status" value="1"/>
</dbReference>
<evidence type="ECO:0000256" key="7">
    <source>
        <dbReference type="ARBA" id="ARBA00022679"/>
    </source>
</evidence>
<feature type="transmembrane region" description="Helical" evidence="15">
    <location>
        <begin position="21"/>
        <end position="41"/>
    </location>
</feature>
<evidence type="ECO:0000256" key="3">
    <source>
        <dbReference type="ARBA" id="ARBA00012438"/>
    </source>
</evidence>
<feature type="domain" description="Histidine kinase" evidence="16">
    <location>
        <begin position="252"/>
        <end position="450"/>
    </location>
</feature>
<dbReference type="Pfam" id="PF00512">
    <property type="entry name" value="HisKA"/>
    <property type="match status" value="1"/>
</dbReference>
<gene>
    <name evidence="18" type="ORF">PZ740_01985</name>
</gene>
<comment type="subcellular location">
    <subcellularLocation>
        <location evidence="2">Cell inner membrane</location>
        <topology evidence="2">Multi-pass membrane protein</topology>
    </subcellularLocation>
</comment>
<dbReference type="SMART" id="SM00387">
    <property type="entry name" value="HATPase_c"/>
    <property type="match status" value="1"/>
</dbReference>
<name>A0AAP3UXE9_9PROT</name>
<evidence type="ECO:0000256" key="13">
    <source>
        <dbReference type="ARBA" id="ARBA00023012"/>
    </source>
</evidence>
<dbReference type="Pfam" id="PF02518">
    <property type="entry name" value="HATPase_c"/>
    <property type="match status" value="1"/>
</dbReference>
<reference evidence="18 19" key="1">
    <citation type="submission" date="2023-03" db="EMBL/GenBank/DDBJ databases">
        <title>YIM 152171 draft genome.</title>
        <authorList>
            <person name="Yang Z."/>
        </authorList>
    </citation>
    <scope>NUCLEOTIDE SEQUENCE [LARGE SCALE GENOMIC DNA]</scope>
    <source>
        <strain evidence="18 19">YIM 152171</strain>
    </source>
</reference>
<evidence type="ECO:0000259" key="17">
    <source>
        <dbReference type="PROSITE" id="PS50885"/>
    </source>
</evidence>
<dbReference type="InterPro" id="IPR036890">
    <property type="entry name" value="HATPase_C_sf"/>
</dbReference>
<evidence type="ECO:0000256" key="5">
    <source>
        <dbReference type="ARBA" id="ARBA00022519"/>
    </source>
</evidence>
<dbReference type="EMBL" id="JARGEQ010000008">
    <property type="protein sequence ID" value="MDF1585153.1"/>
    <property type="molecule type" value="Genomic_DNA"/>
</dbReference>